<evidence type="ECO:0000313" key="2">
    <source>
        <dbReference type="EMBL" id="AWB35343.1"/>
    </source>
</evidence>
<gene>
    <name evidence="2" type="ORF">DBV39_18150</name>
</gene>
<organism evidence="2 3">
    <name type="scientific">Orrella marina</name>
    <dbReference type="NCBI Taxonomy" id="2163011"/>
    <lineage>
        <taxon>Bacteria</taxon>
        <taxon>Pseudomonadati</taxon>
        <taxon>Pseudomonadota</taxon>
        <taxon>Betaproteobacteria</taxon>
        <taxon>Burkholderiales</taxon>
        <taxon>Alcaligenaceae</taxon>
        <taxon>Orrella</taxon>
    </lineage>
</organism>
<name>A0A2R4XNG0_9BURK</name>
<dbReference type="OrthoDB" id="8684364at2"/>
<keyword evidence="3" id="KW-1185">Reference proteome</keyword>
<dbReference type="KEGG" id="boz:DBV39_18150"/>
<accession>A0A2R4XNG0</accession>
<dbReference type="AlphaFoldDB" id="A0A2R4XNG0"/>
<dbReference type="Proteomes" id="UP000244571">
    <property type="component" value="Chromosome"/>
</dbReference>
<feature type="region of interest" description="Disordered" evidence="1">
    <location>
        <begin position="137"/>
        <end position="187"/>
    </location>
</feature>
<protein>
    <submittedName>
        <fullName evidence="2">Uncharacterized protein</fullName>
    </submittedName>
</protein>
<reference evidence="2 3" key="1">
    <citation type="submission" date="2018-04" db="EMBL/GenBank/DDBJ databases">
        <title>Bordetella sp. HZ20 isolated from seawater.</title>
        <authorList>
            <person name="Sun C."/>
        </authorList>
    </citation>
    <scope>NUCLEOTIDE SEQUENCE [LARGE SCALE GENOMIC DNA]</scope>
    <source>
        <strain evidence="2 3">HZ20</strain>
    </source>
</reference>
<dbReference type="RefSeq" id="WP_108622799.1">
    <property type="nucleotide sequence ID" value="NZ_CP028901.1"/>
</dbReference>
<proteinExistence type="predicted"/>
<sequence length="187" mass="20251">MSNSPNPADYILKFSDSELEMLGRTADALSAYMGCVVLAEIGVSEDTEWVIFGRAIGLDEESSEDLLHVQMGGSGSRILGQKGGIETTAETLDCEFLWAIEITDDPDERYVRLDQEGEVFDSASELVTLLPFSLQEPVQAAAMSDDEDPEDDPGNSDEDRDVEGPDESQRDGKDGTNGTTGMPPTLH</sequence>
<feature type="compositionally biased region" description="Acidic residues" evidence="1">
    <location>
        <begin position="144"/>
        <end position="166"/>
    </location>
</feature>
<evidence type="ECO:0000313" key="3">
    <source>
        <dbReference type="Proteomes" id="UP000244571"/>
    </source>
</evidence>
<dbReference type="EMBL" id="CP028901">
    <property type="protein sequence ID" value="AWB35343.1"/>
    <property type="molecule type" value="Genomic_DNA"/>
</dbReference>
<feature type="compositionally biased region" description="Polar residues" evidence="1">
    <location>
        <begin position="176"/>
        <end position="187"/>
    </location>
</feature>
<evidence type="ECO:0000256" key="1">
    <source>
        <dbReference type="SAM" id="MobiDB-lite"/>
    </source>
</evidence>